<dbReference type="PROSITE" id="PS50222">
    <property type="entry name" value="EF_HAND_2"/>
    <property type="match status" value="1"/>
</dbReference>
<comment type="caution">
    <text evidence="4">The sequence shown here is derived from an EMBL/GenBank/DDBJ whole genome shotgun (WGS) entry which is preliminary data.</text>
</comment>
<dbReference type="InterPro" id="IPR011992">
    <property type="entry name" value="EF-hand-dom_pair"/>
</dbReference>
<keyword evidence="2" id="KW-0812">Transmembrane</keyword>
<dbReference type="SUPFAM" id="SSF57184">
    <property type="entry name" value="Growth factor receptor domain"/>
    <property type="match status" value="1"/>
</dbReference>
<dbReference type="Gene3D" id="3.80.10.10">
    <property type="entry name" value="Ribonuclease Inhibitor"/>
    <property type="match status" value="1"/>
</dbReference>
<feature type="compositionally biased region" description="Polar residues" evidence="1">
    <location>
        <begin position="837"/>
        <end position="846"/>
    </location>
</feature>
<dbReference type="Gene3D" id="1.10.238.10">
    <property type="entry name" value="EF-hand"/>
    <property type="match status" value="1"/>
</dbReference>
<evidence type="ECO:0000313" key="5">
    <source>
        <dbReference type="Proteomes" id="UP001189429"/>
    </source>
</evidence>
<dbReference type="SUPFAM" id="SSF47473">
    <property type="entry name" value="EF-hand"/>
    <property type="match status" value="1"/>
</dbReference>
<dbReference type="PANTHER" id="PTHR45661:SF3">
    <property type="entry name" value="IG-LIKE DOMAIN-CONTAINING PROTEIN"/>
    <property type="match status" value="1"/>
</dbReference>
<protein>
    <recommendedName>
        <fullName evidence="3">EF-hand domain-containing protein</fullName>
    </recommendedName>
</protein>
<proteinExistence type="predicted"/>
<name>A0ABN9UZN6_9DINO</name>
<sequence length="999" mass="110415">MELPANVTEIAGYTFFGCNALENLTALDHSHIASIGEFAFHGCSRLKRIDIGDSVVYVGSYAFAGCSALSSTPALNSLTELGDHVFADCTALSHVFIPERVFAIHQGAFYNCCSLQSIEWGIPLNWVSSTITIGKSAFRNCSSLRNLSIPAAVAWIEEYAFQDTGLDGATFFPRDGRIIDESAFPPLVVTACSPGFELSVHGCTCPEGTRFSARLGGCSPCEEYFECPGGHLEADPGVDDTSVTVKEGYMTLRSSPFSVYQCVQAQRCAGNRQVLANMCSGGFDSASARCAECLPDRYLSDGTCRLCSDVTVGFVMARYIVSGVAQLLFTIAFYIIVNSPSSDMRIAANQGMFELLVDFVQIIQTLSRLDIVVPPVLQSFFDFFGIFTIPGFIKKLSFKPECTFGPFGGSITFNILQETSTPLVLFANLAMMQVVFVMCGGTLRRDFVHNLICLVFANLFMSLVVLSLSLFYTERMPNGKDMVIAFPQLEYGSPSWMLYLPINLFATCLYGLTTYSYVVYAVLTAPRRVGTEPGFLARYRFCFGTKRPDRWWWIMVKMSLGLSLCLVQVVLPADNLHSHVYTSALLMILVSVVIYGSWPWKFDSNNWVDYVCKIALLILLMLTTSFIDTDSVTKSERNQTNNIWAHLAVFTLTSAFAFALALFMRDVASSMKSVRIKRVKTARAMWHLRDMSLALLMMPEEEYARRLAAIGDTDRALILGVTKTIKNVMFGQQESSGWMRQRLIAGRELEVWDHGRRVLGFLRESRSGRLRERLDQSMRFRMCVLKLAKAIPQSESTSSLLVSSRGSIDHRHSAIRGVLQMRRLGSDLEDNRRSDQDPLQSSTRSFQQKIQSIRRKVFTEPEMTRDRFIDTISRMVDLSMPEDEIDMLFSVLDSNGSGTVTHQKLTDLLSALAADDVLAAVAGGDEDGDVLELHGHAAIVGPPSVKQENEDELVAGEAPSTTATGSMALQERNVGQGERAASMGAATAAQNVDEDPVEL</sequence>
<dbReference type="InterPro" id="IPR009030">
    <property type="entry name" value="Growth_fac_rcpt_cys_sf"/>
</dbReference>
<evidence type="ECO:0000256" key="2">
    <source>
        <dbReference type="SAM" id="Phobius"/>
    </source>
</evidence>
<keyword evidence="2" id="KW-0472">Membrane</keyword>
<keyword evidence="2" id="KW-1133">Transmembrane helix</keyword>
<dbReference type="SUPFAM" id="SSF52058">
    <property type="entry name" value="L domain-like"/>
    <property type="match status" value="1"/>
</dbReference>
<feature type="transmembrane region" description="Helical" evidence="2">
    <location>
        <begin position="643"/>
        <end position="663"/>
    </location>
</feature>
<feature type="region of interest" description="Disordered" evidence="1">
    <location>
        <begin position="826"/>
        <end position="846"/>
    </location>
</feature>
<dbReference type="InterPro" id="IPR032675">
    <property type="entry name" value="LRR_dom_sf"/>
</dbReference>
<dbReference type="InterPro" id="IPR026906">
    <property type="entry name" value="LRR_5"/>
</dbReference>
<feature type="region of interest" description="Disordered" evidence="1">
    <location>
        <begin position="943"/>
        <end position="999"/>
    </location>
</feature>
<evidence type="ECO:0000256" key="1">
    <source>
        <dbReference type="SAM" id="MobiDB-lite"/>
    </source>
</evidence>
<feature type="transmembrane region" description="Helical" evidence="2">
    <location>
        <begin position="496"/>
        <end position="523"/>
    </location>
</feature>
<feature type="transmembrane region" description="Helical" evidence="2">
    <location>
        <begin position="579"/>
        <end position="598"/>
    </location>
</feature>
<dbReference type="InterPro" id="IPR053139">
    <property type="entry name" value="Surface_bspA-like"/>
</dbReference>
<accession>A0ABN9UZN6</accession>
<dbReference type="EMBL" id="CAUYUJ010016490">
    <property type="protein sequence ID" value="CAK0865819.1"/>
    <property type="molecule type" value="Genomic_DNA"/>
</dbReference>
<feature type="transmembrane region" description="Helical" evidence="2">
    <location>
        <begin position="450"/>
        <end position="472"/>
    </location>
</feature>
<dbReference type="Proteomes" id="UP001189429">
    <property type="component" value="Unassembled WGS sequence"/>
</dbReference>
<dbReference type="InterPro" id="IPR002048">
    <property type="entry name" value="EF_hand_dom"/>
</dbReference>
<keyword evidence="5" id="KW-1185">Reference proteome</keyword>
<evidence type="ECO:0000259" key="3">
    <source>
        <dbReference type="PROSITE" id="PS50222"/>
    </source>
</evidence>
<evidence type="ECO:0000313" key="4">
    <source>
        <dbReference type="EMBL" id="CAK0865819.1"/>
    </source>
</evidence>
<feature type="domain" description="EF-hand" evidence="3">
    <location>
        <begin position="880"/>
        <end position="915"/>
    </location>
</feature>
<feature type="transmembrane region" description="Helical" evidence="2">
    <location>
        <begin position="423"/>
        <end position="443"/>
    </location>
</feature>
<dbReference type="PANTHER" id="PTHR45661">
    <property type="entry name" value="SURFACE ANTIGEN"/>
    <property type="match status" value="1"/>
</dbReference>
<feature type="transmembrane region" description="Helical" evidence="2">
    <location>
        <begin position="316"/>
        <end position="337"/>
    </location>
</feature>
<feature type="transmembrane region" description="Helical" evidence="2">
    <location>
        <begin position="610"/>
        <end position="627"/>
    </location>
</feature>
<dbReference type="Pfam" id="PF13306">
    <property type="entry name" value="LRR_5"/>
    <property type="match status" value="1"/>
</dbReference>
<feature type="compositionally biased region" description="Basic and acidic residues" evidence="1">
    <location>
        <begin position="826"/>
        <end position="836"/>
    </location>
</feature>
<organism evidence="4 5">
    <name type="scientific">Prorocentrum cordatum</name>
    <dbReference type="NCBI Taxonomy" id="2364126"/>
    <lineage>
        <taxon>Eukaryota</taxon>
        <taxon>Sar</taxon>
        <taxon>Alveolata</taxon>
        <taxon>Dinophyceae</taxon>
        <taxon>Prorocentrales</taxon>
        <taxon>Prorocentraceae</taxon>
        <taxon>Prorocentrum</taxon>
    </lineage>
</organism>
<gene>
    <name evidence="4" type="ORF">PCOR1329_LOCUS53248</name>
</gene>
<feature type="transmembrane region" description="Helical" evidence="2">
    <location>
        <begin position="371"/>
        <end position="393"/>
    </location>
</feature>
<feature type="transmembrane region" description="Helical" evidence="2">
    <location>
        <begin position="551"/>
        <end position="573"/>
    </location>
</feature>
<reference evidence="4" key="1">
    <citation type="submission" date="2023-10" db="EMBL/GenBank/DDBJ databases">
        <authorList>
            <person name="Chen Y."/>
            <person name="Shah S."/>
            <person name="Dougan E. K."/>
            <person name="Thang M."/>
            <person name="Chan C."/>
        </authorList>
    </citation>
    <scope>NUCLEOTIDE SEQUENCE [LARGE SCALE GENOMIC DNA]</scope>
</reference>